<dbReference type="GeneID" id="54406129"/>
<reference evidence="8" key="1">
    <citation type="journal article" date="2020" name="Stud. Mycol.">
        <title>101 Dothideomycetes genomes: a test case for predicting lifestyles and emergence of pathogens.</title>
        <authorList>
            <person name="Haridas S."/>
            <person name="Albert R."/>
            <person name="Binder M."/>
            <person name="Bloem J."/>
            <person name="Labutti K."/>
            <person name="Salamov A."/>
            <person name="Andreopoulos B."/>
            <person name="Baker S."/>
            <person name="Barry K."/>
            <person name="Bills G."/>
            <person name="Bluhm B."/>
            <person name="Cannon C."/>
            <person name="Castanera R."/>
            <person name="Culley D."/>
            <person name="Daum C."/>
            <person name="Ezra D."/>
            <person name="Gonzalez J."/>
            <person name="Henrissat B."/>
            <person name="Kuo A."/>
            <person name="Liang C."/>
            <person name="Lipzen A."/>
            <person name="Lutzoni F."/>
            <person name="Magnuson J."/>
            <person name="Mondo S."/>
            <person name="Nolan M."/>
            <person name="Ohm R."/>
            <person name="Pangilinan J."/>
            <person name="Park H.-J."/>
            <person name="Ramirez L."/>
            <person name="Alfaro M."/>
            <person name="Sun H."/>
            <person name="Tritt A."/>
            <person name="Yoshinaga Y."/>
            <person name="Zwiers L.-H."/>
            <person name="Turgeon B."/>
            <person name="Goodwin S."/>
            <person name="Spatafora J."/>
            <person name="Crous P."/>
            <person name="Grigoriev I."/>
        </authorList>
    </citation>
    <scope>NUCLEOTIDE SEQUENCE</scope>
    <source>
        <strain evidence="8">CBS 119687</strain>
    </source>
</reference>
<evidence type="ECO:0000256" key="1">
    <source>
        <dbReference type="ARBA" id="ARBA00004123"/>
    </source>
</evidence>
<comment type="subcellular location">
    <subcellularLocation>
        <location evidence="1">Nucleus</location>
    </subcellularLocation>
</comment>
<keyword evidence="5" id="KW-0539">Nucleus</keyword>
<feature type="domain" description="ORC6 first cyclin-like" evidence="7">
    <location>
        <begin position="10"/>
        <end position="92"/>
    </location>
</feature>
<dbReference type="GO" id="GO:0005664">
    <property type="term" value="C:nuclear origin of replication recognition complex"/>
    <property type="evidence" value="ECO:0007669"/>
    <property type="project" value="InterPro"/>
</dbReference>
<dbReference type="EMBL" id="ML977502">
    <property type="protein sequence ID" value="KAF2131802.1"/>
    <property type="molecule type" value="Genomic_DNA"/>
</dbReference>
<organism evidence="8 9">
    <name type="scientific">Dothidotthia symphoricarpi CBS 119687</name>
    <dbReference type="NCBI Taxonomy" id="1392245"/>
    <lineage>
        <taxon>Eukaryota</taxon>
        <taxon>Fungi</taxon>
        <taxon>Dikarya</taxon>
        <taxon>Ascomycota</taxon>
        <taxon>Pezizomycotina</taxon>
        <taxon>Dothideomycetes</taxon>
        <taxon>Pleosporomycetidae</taxon>
        <taxon>Pleosporales</taxon>
        <taxon>Dothidotthiaceae</taxon>
        <taxon>Dothidotthia</taxon>
    </lineage>
</organism>
<feature type="region of interest" description="Disordered" evidence="6">
    <location>
        <begin position="302"/>
        <end position="323"/>
    </location>
</feature>
<evidence type="ECO:0000256" key="4">
    <source>
        <dbReference type="ARBA" id="ARBA00023125"/>
    </source>
</evidence>
<evidence type="ECO:0000256" key="6">
    <source>
        <dbReference type="SAM" id="MobiDB-lite"/>
    </source>
</evidence>
<evidence type="ECO:0000313" key="8">
    <source>
        <dbReference type="EMBL" id="KAF2131802.1"/>
    </source>
</evidence>
<evidence type="ECO:0000313" key="9">
    <source>
        <dbReference type="Proteomes" id="UP000799771"/>
    </source>
</evidence>
<accession>A0A6A6AIL1</accession>
<feature type="compositionally biased region" description="Polar residues" evidence="6">
    <location>
        <begin position="92"/>
        <end position="101"/>
    </location>
</feature>
<evidence type="ECO:0000259" key="7">
    <source>
        <dbReference type="Pfam" id="PF05460"/>
    </source>
</evidence>
<dbReference type="RefSeq" id="XP_033526189.1">
    <property type="nucleotide sequence ID" value="XM_033665697.1"/>
</dbReference>
<dbReference type="AlphaFoldDB" id="A0A6A6AIL1"/>
<evidence type="ECO:0000256" key="3">
    <source>
        <dbReference type="ARBA" id="ARBA00022705"/>
    </source>
</evidence>
<keyword evidence="9" id="KW-1185">Reference proteome</keyword>
<evidence type="ECO:0000256" key="5">
    <source>
        <dbReference type="ARBA" id="ARBA00023242"/>
    </source>
</evidence>
<sequence length="361" mass="39809">MSRAAIEQALTGLVPTLNGPLPPELVELAFSLLTRSATNSFKSDEAIARPYACAQLACERLKKRLNLPAIVSRPPCPPRIYKKLYSYLNSTLPAPSTNREPQTPRKAVASAPPSAHNTPKTSTSAKKTPRTTRKEGDKAGELPGWTMSTIRSLAKSLDHPNAAPHIFTGVESIIPLLARMSAAVVGTPTKRPRKVTTTSQPPTSPVSDTRIIALIATVFLYVLARMSDQEVTPDQYQKWQEDTLNTLLELPSGQNITYEELSPEVIQLRDMAPGEGWLHMEWFLNIAPSHDVDAMEGVEATDGNAHSLKENRKRPRDGASSYIGLGTMMQDATDYLGERQREDYKRWKANVMARVQEIEAA</sequence>
<keyword evidence="4" id="KW-0238">DNA-binding</keyword>
<proteinExistence type="inferred from homology"/>
<comment type="similarity">
    <text evidence="2">Belongs to the ORC6 family.</text>
</comment>
<dbReference type="GO" id="GO:0003677">
    <property type="term" value="F:DNA binding"/>
    <property type="evidence" value="ECO:0007669"/>
    <property type="project" value="UniProtKB-KW"/>
</dbReference>
<dbReference type="InterPro" id="IPR008721">
    <property type="entry name" value="ORC6_cyclin_first"/>
</dbReference>
<protein>
    <recommendedName>
        <fullName evidence="7">ORC6 first cyclin-like domain-containing protein</fullName>
    </recommendedName>
</protein>
<gene>
    <name evidence="8" type="ORF">P153DRAFT_336425</name>
</gene>
<dbReference type="GO" id="GO:0006260">
    <property type="term" value="P:DNA replication"/>
    <property type="evidence" value="ECO:0007669"/>
    <property type="project" value="UniProtKB-KW"/>
</dbReference>
<keyword evidence="3" id="KW-0235">DNA replication</keyword>
<evidence type="ECO:0000256" key="2">
    <source>
        <dbReference type="ARBA" id="ARBA00010840"/>
    </source>
</evidence>
<feature type="region of interest" description="Disordered" evidence="6">
    <location>
        <begin position="92"/>
        <end position="143"/>
    </location>
</feature>
<dbReference type="Pfam" id="PF05460">
    <property type="entry name" value="ORC6"/>
    <property type="match status" value="1"/>
</dbReference>
<dbReference type="OrthoDB" id="5367324at2759"/>
<dbReference type="Proteomes" id="UP000799771">
    <property type="component" value="Unassembled WGS sequence"/>
</dbReference>
<name>A0A6A6AIL1_9PLEO</name>